<keyword evidence="2" id="KW-1185">Reference proteome</keyword>
<dbReference type="EMBL" id="CP151919">
    <property type="protein sequence ID" value="XAD55959.1"/>
    <property type="molecule type" value="Genomic_DNA"/>
</dbReference>
<gene>
    <name evidence="1" type="ORF">AAGT95_08240</name>
</gene>
<name>A0ABZ3CXS8_9GAMM</name>
<evidence type="ECO:0000313" key="1">
    <source>
        <dbReference type="EMBL" id="XAD55959.1"/>
    </source>
</evidence>
<organism evidence="1 2">
    <name type="scientific">Salinicola lusitanus</name>
    <dbReference type="NCBI Taxonomy" id="1949085"/>
    <lineage>
        <taxon>Bacteria</taxon>
        <taxon>Pseudomonadati</taxon>
        <taxon>Pseudomonadota</taxon>
        <taxon>Gammaproteobacteria</taxon>
        <taxon>Oceanospirillales</taxon>
        <taxon>Halomonadaceae</taxon>
        <taxon>Salinicola</taxon>
    </lineage>
</organism>
<dbReference type="InterPro" id="IPR036590">
    <property type="entry name" value="SRAP-like"/>
</dbReference>
<protein>
    <submittedName>
        <fullName evidence="1">Uncharacterized protein</fullName>
    </submittedName>
</protein>
<sequence>MAPSEALDLPIEVMPGNRLLALLCPDPAHSSRLCFVHVELGDREPDSGGDDEGIVSMDLHRTCLMPSRGISLALRRCAFPVNDDGGFGFGSDGGVGGQPASTCPSPCWVGGFWRQAPSRPTATILRENADADTGFGTSAAPLMLRNDDLTWWLDPHLVDRTALLRRLSKRRGPEG</sequence>
<dbReference type="SUPFAM" id="SSF143081">
    <property type="entry name" value="BB1717-like"/>
    <property type="match status" value="1"/>
</dbReference>
<reference evidence="1 2" key="1">
    <citation type="submission" date="2024-04" db="EMBL/GenBank/DDBJ databases">
        <title>Salinicola lusitanus LLJ914,a marine bacterium isolated from the Okinawa Trough.</title>
        <authorList>
            <person name="Li J."/>
        </authorList>
    </citation>
    <scope>NUCLEOTIDE SEQUENCE [LARGE SCALE GENOMIC DNA]</scope>
    <source>
        <strain evidence="1 2">LLJ914</strain>
    </source>
</reference>
<evidence type="ECO:0000313" key="2">
    <source>
        <dbReference type="Proteomes" id="UP001453229"/>
    </source>
</evidence>
<accession>A0ABZ3CXS8</accession>
<dbReference type="RefSeq" id="WP_342596160.1">
    <property type="nucleotide sequence ID" value="NZ_CP151919.1"/>
</dbReference>
<proteinExistence type="predicted"/>
<dbReference type="Proteomes" id="UP001453229">
    <property type="component" value="Chromosome"/>
</dbReference>